<evidence type="ECO:0000256" key="1">
    <source>
        <dbReference type="ARBA" id="ARBA00004370"/>
    </source>
</evidence>
<dbReference type="PROSITE" id="PS50839">
    <property type="entry name" value="CHASE"/>
    <property type="match status" value="1"/>
</dbReference>
<accession>A0A8S0SQG1</accession>
<evidence type="ECO:0000313" key="7">
    <source>
        <dbReference type="EMBL" id="CAA2993857.1"/>
    </source>
</evidence>
<dbReference type="Gene3D" id="6.10.250.1190">
    <property type="match status" value="1"/>
</dbReference>
<dbReference type="GO" id="GO:0016020">
    <property type="term" value="C:membrane"/>
    <property type="evidence" value="ECO:0007669"/>
    <property type="project" value="UniProtKB-SubCell"/>
</dbReference>
<keyword evidence="5" id="KW-0732">Signal</keyword>
<comment type="subcellular location">
    <subcellularLocation>
        <location evidence="1">Membrane</location>
    </subcellularLocation>
</comment>
<feature type="domain" description="CHASE" evidence="6">
    <location>
        <begin position="63"/>
        <end position="118"/>
    </location>
</feature>
<feature type="chain" id="PRO_5035943188" evidence="5">
    <location>
        <begin position="19"/>
        <end position="118"/>
    </location>
</feature>
<name>A0A8S0SQG1_OLEEU</name>
<dbReference type="GO" id="GO:0007165">
    <property type="term" value="P:signal transduction"/>
    <property type="evidence" value="ECO:0007669"/>
    <property type="project" value="UniProtKB-ARBA"/>
</dbReference>
<evidence type="ECO:0000313" key="8">
    <source>
        <dbReference type="Proteomes" id="UP000594638"/>
    </source>
</evidence>
<dbReference type="Gene3D" id="3.30.450.350">
    <property type="entry name" value="CHASE domain"/>
    <property type="match status" value="1"/>
</dbReference>
<evidence type="ECO:0000256" key="2">
    <source>
        <dbReference type="ARBA" id="ARBA00022692"/>
    </source>
</evidence>
<keyword evidence="3" id="KW-1133">Transmembrane helix</keyword>
<dbReference type="InterPro" id="IPR006189">
    <property type="entry name" value="CHASE_dom"/>
</dbReference>
<dbReference type="Proteomes" id="UP000594638">
    <property type="component" value="Unassembled WGS sequence"/>
</dbReference>
<evidence type="ECO:0000256" key="5">
    <source>
        <dbReference type="SAM" id="SignalP"/>
    </source>
</evidence>
<dbReference type="Gramene" id="OE9A061929T1">
    <property type="protein sequence ID" value="OE9A061929C1"/>
    <property type="gene ID" value="OE9A061929"/>
</dbReference>
<dbReference type="GO" id="GO:0016301">
    <property type="term" value="F:kinase activity"/>
    <property type="evidence" value="ECO:0007669"/>
    <property type="project" value="UniProtKB-KW"/>
</dbReference>
<protein>
    <submittedName>
        <fullName evidence="7">Histidine kinase 3-like</fullName>
    </submittedName>
</protein>
<evidence type="ECO:0000259" key="6">
    <source>
        <dbReference type="PROSITE" id="PS50839"/>
    </source>
</evidence>
<organism evidence="7 8">
    <name type="scientific">Olea europaea subsp. europaea</name>
    <dbReference type="NCBI Taxonomy" id="158383"/>
    <lineage>
        <taxon>Eukaryota</taxon>
        <taxon>Viridiplantae</taxon>
        <taxon>Streptophyta</taxon>
        <taxon>Embryophyta</taxon>
        <taxon>Tracheophyta</taxon>
        <taxon>Spermatophyta</taxon>
        <taxon>Magnoliopsida</taxon>
        <taxon>eudicotyledons</taxon>
        <taxon>Gunneridae</taxon>
        <taxon>Pentapetalae</taxon>
        <taxon>asterids</taxon>
        <taxon>lamiids</taxon>
        <taxon>Lamiales</taxon>
        <taxon>Oleaceae</taxon>
        <taxon>Oleeae</taxon>
        <taxon>Olea</taxon>
    </lineage>
</organism>
<reference evidence="7 8" key="1">
    <citation type="submission" date="2019-12" db="EMBL/GenBank/DDBJ databases">
        <authorList>
            <person name="Alioto T."/>
            <person name="Alioto T."/>
            <person name="Gomez Garrido J."/>
        </authorList>
    </citation>
    <scope>NUCLEOTIDE SEQUENCE [LARGE SCALE GENOMIC DNA]</scope>
</reference>
<keyword evidence="8" id="KW-1185">Reference proteome</keyword>
<keyword evidence="7" id="KW-0418">Kinase</keyword>
<evidence type="ECO:0000256" key="4">
    <source>
        <dbReference type="ARBA" id="ARBA00023136"/>
    </source>
</evidence>
<dbReference type="InterPro" id="IPR042240">
    <property type="entry name" value="CHASE_sf"/>
</dbReference>
<sequence length="118" mass="13624">MFWISMSFGIFWCMSSQAVEKRKGELTSMCDERVRMLRDQFNARKNHIQAMSVLIATFHHGKNPSAIDQRTFVSYTGRTAFERPLTGGVAYAARVLHSEGEQFEIQQGWTIKRMDSIE</sequence>
<comment type="caution">
    <text evidence="7">The sequence shown here is derived from an EMBL/GenBank/DDBJ whole genome shotgun (WGS) entry which is preliminary data.</text>
</comment>
<keyword evidence="4" id="KW-0472">Membrane</keyword>
<feature type="signal peptide" evidence="5">
    <location>
        <begin position="1"/>
        <end position="18"/>
    </location>
</feature>
<keyword evidence="2" id="KW-0812">Transmembrane</keyword>
<proteinExistence type="predicted"/>
<gene>
    <name evidence="7" type="ORF">OLEA9_A061929</name>
</gene>
<dbReference type="AlphaFoldDB" id="A0A8S0SQG1"/>
<evidence type="ECO:0000256" key="3">
    <source>
        <dbReference type="ARBA" id="ARBA00022989"/>
    </source>
</evidence>
<keyword evidence="7" id="KW-0808">Transferase</keyword>
<dbReference type="EMBL" id="CACTIH010005459">
    <property type="protein sequence ID" value="CAA2993857.1"/>
    <property type="molecule type" value="Genomic_DNA"/>
</dbReference>
<dbReference type="OrthoDB" id="303614at2759"/>